<dbReference type="InterPro" id="IPR053737">
    <property type="entry name" value="Type_II_TA_Toxin"/>
</dbReference>
<dbReference type="EMBL" id="AP014680">
    <property type="protein sequence ID" value="BAP86325.1"/>
    <property type="molecule type" value="Genomic_DNA"/>
</dbReference>
<dbReference type="Gene3D" id="1.20.120.1870">
    <property type="entry name" value="Fic/DOC protein, Fido domain"/>
    <property type="match status" value="1"/>
</dbReference>
<feature type="domain" description="Fido" evidence="1">
    <location>
        <begin position="7"/>
        <end position="131"/>
    </location>
</feature>
<evidence type="ECO:0000313" key="2">
    <source>
        <dbReference type="EMBL" id="BAP86325.1"/>
    </source>
</evidence>
<dbReference type="AlphaFoldDB" id="A0A0A1GWD4"/>
<dbReference type="InterPro" id="IPR006440">
    <property type="entry name" value="Doc"/>
</dbReference>
<reference evidence="2 3" key="1">
    <citation type="submission" date="2014-11" db="EMBL/GenBank/DDBJ databases">
        <title>Complete genome sequence and analysis of Lactobacillus hokkaidonensis LOOC260T.</title>
        <authorList>
            <person name="Tanizawa Y."/>
            <person name="Tohno M."/>
            <person name="Kaminuma E."/>
            <person name="Nakamura Y."/>
            <person name="Arita M."/>
        </authorList>
    </citation>
    <scope>NUCLEOTIDE SEQUENCE [LARGE SCALE GENOMIC DNA]</scope>
    <source>
        <strain evidence="2 3">LOOC260</strain>
    </source>
</reference>
<dbReference type="SUPFAM" id="SSF140931">
    <property type="entry name" value="Fic-like"/>
    <property type="match status" value="1"/>
</dbReference>
<protein>
    <submittedName>
        <fullName evidence="2">Death-on-curing family protein</fullName>
    </submittedName>
</protein>
<dbReference type="PANTHER" id="PTHR39426">
    <property type="entry name" value="HOMOLOGY TO DEATH-ON-CURING PROTEIN OF PHAGE P1"/>
    <property type="match status" value="1"/>
</dbReference>
<accession>A0A0A1GWD4</accession>
<dbReference type="NCBIfam" id="TIGR01550">
    <property type="entry name" value="DOC_P1"/>
    <property type="match status" value="1"/>
</dbReference>
<evidence type="ECO:0000313" key="3">
    <source>
        <dbReference type="Proteomes" id="UP000031620"/>
    </source>
</evidence>
<dbReference type="Proteomes" id="UP000031620">
    <property type="component" value="Chromosome"/>
</dbReference>
<dbReference type="PANTHER" id="PTHR39426:SF1">
    <property type="entry name" value="HOMOLOGY TO DEATH-ON-CURING PROTEIN OF PHAGE P1"/>
    <property type="match status" value="1"/>
</dbReference>
<dbReference type="RefSeq" id="WP_235808558.1">
    <property type="nucleotide sequence ID" value="NZ_AP014680.1"/>
</dbReference>
<organism evidence="2 3">
    <name type="scientific">Paucilactobacillus hokkaidonensis JCM 18461</name>
    <dbReference type="NCBI Taxonomy" id="1291742"/>
    <lineage>
        <taxon>Bacteria</taxon>
        <taxon>Bacillati</taxon>
        <taxon>Bacillota</taxon>
        <taxon>Bacilli</taxon>
        <taxon>Lactobacillales</taxon>
        <taxon>Lactobacillaceae</taxon>
        <taxon>Paucilactobacillus</taxon>
    </lineage>
</organism>
<dbReference type="InterPro" id="IPR003812">
    <property type="entry name" value="Fido"/>
</dbReference>
<dbReference type="HOGENOM" id="CLU_115697_6_0_9"/>
<dbReference type="GO" id="GO:0016301">
    <property type="term" value="F:kinase activity"/>
    <property type="evidence" value="ECO:0007669"/>
    <property type="project" value="InterPro"/>
</dbReference>
<dbReference type="PROSITE" id="PS51459">
    <property type="entry name" value="FIDO"/>
    <property type="match status" value="1"/>
</dbReference>
<dbReference type="KEGG" id="lho:LOOC260_118190"/>
<proteinExistence type="predicted"/>
<gene>
    <name evidence="2" type="ORF">LOOC260_118190</name>
</gene>
<dbReference type="Pfam" id="PF02661">
    <property type="entry name" value="Fic"/>
    <property type="match status" value="1"/>
</dbReference>
<sequence length="137" mass="15628">MNNIIYLTADIVIAINHQIVEINGVPKQKASIKDSKALESLIALPKQTSFGQELYPSMSAKAAIIFIKIIKKHVFADANKRTAVISLLWFLRKNNYNLNVNQKQLADYTLLIAKTDDNQLNYNNIIRWIDERISKTV</sequence>
<evidence type="ECO:0000259" key="1">
    <source>
        <dbReference type="PROSITE" id="PS51459"/>
    </source>
</evidence>
<dbReference type="STRING" id="1291742.LOOC260_118190"/>
<name>A0A0A1GWD4_9LACO</name>
<dbReference type="InterPro" id="IPR036597">
    <property type="entry name" value="Fido-like_dom_sf"/>
</dbReference>